<dbReference type="AlphaFoldDB" id="A0A6M0IJ35"/>
<sequence>MATITDCFLLVVETTTDSSTNPPTVTVVDKMIPVALASVCADVPTLWTSSAQNIAALIDRTGPPAGKQEEVLVCAIASNDTLAEYVTQPPVDGGTTPDPDPDPLPTDGTAWTAGNPNDTDDSGTPVTYSDANILTDPTN</sequence>
<proteinExistence type="predicted"/>
<reference evidence="2 3" key="1">
    <citation type="submission" date="2020-02" db="EMBL/GenBank/DDBJ databases">
        <title>Draft genome sequence of two Spirosoma agri KCTC 52727 and Spirosoma terrae KCTC 52035.</title>
        <authorList>
            <person name="Rojas J."/>
            <person name="Ambika Manirajan B."/>
            <person name="Ratering S."/>
            <person name="Suarez C."/>
            <person name="Schnell S."/>
        </authorList>
    </citation>
    <scope>NUCLEOTIDE SEQUENCE [LARGE SCALE GENOMIC DNA]</scope>
    <source>
        <strain evidence="2 3">KCTC 52727</strain>
    </source>
</reference>
<comment type="caution">
    <text evidence="2">The sequence shown here is derived from an EMBL/GenBank/DDBJ whole genome shotgun (WGS) entry which is preliminary data.</text>
</comment>
<protein>
    <submittedName>
        <fullName evidence="2">Uncharacterized protein</fullName>
    </submittedName>
</protein>
<accession>A0A6M0IJ35</accession>
<keyword evidence="3" id="KW-1185">Reference proteome</keyword>
<dbReference type="EMBL" id="JAAGNZ010000001">
    <property type="protein sequence ID" value="NEU68300.1"/>
    <property type="molecule type" value="Genomic_DNA"/>
</dbReference>
<gene>
    <name evidence="2" type="ORF">GK091_15515</name>
</gene>
<dbReference type="RefSeq" id="WP_164040004.1">
    <property type="nucleotide sequence ID" value="NZ_JAAGNZ010000001.1"/>
</dbReference>
<feature type="compositionally biased region" description="Low complexity" evidence="1">
    <location>
        <begin position="87"/>
        <end position="97"/>
    </location>
</feature>
<feature type="region of interest" description="Disordered" evidence="1">
    <location>
        <begin position="86"/>
        <end position="139"/>
    </location>
</feature>
<feature type="compositionally biased region" description="Polar residues" evidence="1">
    <location>
        <begin position="112"/>
        <end position="139"/>
    </location>
</feature>
<evidence type="ECO:0000313" key="3">
    <source>
        <dbReference type="Proteomes" id="UP000477386"/>
    </source>
</evidence>
<evidence type="ECO:0000313" key="2">
    <source>
        <dbReference type="EMBL" id="NEU68300.1"/>
    </source>
</evidence>
<organism evidence="2 3">
    <name type="scientific">Spirosoma agri</name>
    <dbReference type="NCBI Taxonomy" id="1987381"/>
    <lineage>
        <taxon>Bacteria</taxon>
        <taxon>Pseudomonadati</taxon>
        <taxon>Bacteroidota</taxon>
        <taxon>Cytophagia</taxon>
        <taxon>Cytophagales</taxon>
        <taxon>Cytophagaceae</taxon>
        <taxon>Spirosoma</taxon>
    </lineage>
</organism>
<dbReference type="Proteomes" id="UP000477386">
    <property type="component" value="Unassembled WGS sequence"/>
</dbReference>
<name>A0A6M0IJ35_9BACT</name>
<evidence type="ECO:0000256" key="1">
    <source>
        <dbReference type="SAM" id="MobiDB-lite"/>
    </source>
</evidence>